<protein>
    <submittedName>
        <fullName evidence="1">Uncharacterized protein</fullName>
    </submittedName>
</protein>
<keyword evidence="2" id="KW-1185">Reference proteome</keyword>
<dbReference type="EMBL" id="ML735920">
    <property type="protein sequence ID" value="KAE8410699.1"/>
    <property type="molecule type" value="Genomic_DNA"/>
</dbReference>
<evidence type="ECO:0000313" key="2">
    <source>
        <dbReference type="Proteomes" id="UP000325395"/>
    </source>
</evidence>
<accession>A0ABQ6W0N0</accession>
<sequence>MPAPAPTQPQPKRSCTDWPPDARNSLEFNFFFSPLRYHVRFKYMERTPLSRRRRHSSHALEVFFLLGVLVIATEDGLSASPFGL</sequence>
<evidence type="ECO:0000313" key="1">
    <source>
        <dbReference type="EMBL" id="KAE8410699.1"/>
    </source>
</evidence>
<organism evidence="1 2">
    <name type="scientific">Aspergillus pseudocaelatus</name>
    <dbReference type="NCBI Taxonomy" id="1825620"/>
    <lineage>
        <taxon>Eukaryota</taxon>
        <taxon>Fungi</taxon>
        <taxon>Dikarya</taxon>
        <taxon>Ascomycota</taxon>
        <taxon>Pezizomycotina</taxon>
        <taxon>Eurotiomycetes</taxon>
        <taxon>Eurotiomycetidae</taxon>
        <taxon>Eurotiales</taxon>
        <taxon>Aspergillaceae</taxon>
        <taxon>Aspergillus</taxon>
        <taxon>Aspergillus subgen. Circumdati</taxon>
    </lineage>
</organism>
<name>A0ABQ6W0N0_9EURO</name>
<gene>
    <name evidence="1" type="ORF">BDV36DRAFT_276951</name>
</gene>
<proteinExistence type="predicted"/>
<dbReference type="Proteomes" id="UP000325395">
    <property type="component" value="Unassembled WGS sequence"/>
</dbReference>
<reference evidence="1 2" key="1">
    <citation type="submission" date="2019-04" db="EMBL/GenBank/DDBJ databases">
        <authorList>
            <consortium name="DOE Joint Genome Institute"/>
            <person name="Mondo S."/>
            <person name="Kjaerbolling I."/>
            <person name="Vesth T."/>
            <person name="Frisvad J.C."/>
            <person name="Nybo J.L."/>
            <person name="Theobald S."/>
            <person name="Kildgaard S."/>
            <person name="Isbrandt T."/>
            <person name="Kuo A."/>
            <person name="Sato A."/>
            <person name="Lyhne E.K."/>
            <person name="Kogle M.E."/>
            <person name="Wiebenga A."/>
            <person name="Kun R.S."/>
            <person name="Lubbers R.J."/>
            <person name="Makela M.R."/>
            <person name="Barry K."/>
            <person name="Chovatia M."/>
            <person name="Clum A."/>
            <person name="Daum C."/>
            <person name="Haridas S."/>
            <person name="He G."/>
            <person name="LaButti K."/>
            <person name="Lipzen A."/>
            <person name="Riley R."/>
            <person name="Salamov A."/>
            <person name="Simmons B.A."/>
            <person name="Magnuson J.K."/>
            <person name="Henrissat B."/>
            <person name="Mortensen U.H."/>
            <person name="Larsen T.O."/>
            <person name="Devries R.P."/>
            <person name="Grigoriev I.V."/>
            <person name="Machida M."/>
            <person name="Baker S.E."/>
            <person name="Andersen M.R."/>
            <person name="Cantor M.N."/>
            <person name="Hua S.X."/>
        </authorList>
    </citation>
    <scope>NUCLEOTIDE SEQUENCE [LARGE SCALE GENOMIC DNA]</scope>
    <source>
        <strain evidence="1 2">CBS 117616</strain>
    </source>
</reference>